<dbReference type="Proteomes" id="UP000831701">
    <property type="component" value="Chromosome 22"/>
</dbReference>
<dbReference type="EMBL" id="CM041552">
    <property type="protein sequence ID" value="KAI3353884.1"/>
    <property type="molecule type" value="Genomic_DNA"/>
</dbReference>
<organism evidence="1 2">
    <name type="scientific">Scortum barcoo</name>
    <name type="common">barcoo grunter</name>
    <dbReference type="NCBI Taxonomy" id="214431"/>
    <lineage>
        <taxon>Eukaryota</taxon>
        <taxon>Metazoa</taxon>
        <taxon>Chordata</taxon>
        <taxon>Craniata</taxon>
        <taxon>Vertebrata</taxon>
        <taxon>Euteleostomi</taxon>
        <taxon>Actinopterygii</taxon>
        <taxon>Neopterygii</taxon>
        <taxon>Teleostei</taxon>
        <taxon>Neoteleostei</taxon>
        <taxon>Acanthomorphata</taxon>
        <taxon>Eupercaria</taxon>
        <taxon>Centrarchiformes</taxon>
        <taxon>Terapontoidei</taxon>
        <taxon>Terapontidae</taxon>
        <taxon>Scortum</taxon>
    </lineage>
</organism>
<protein>
    <submittedName>
        <fullName evidence="1">Uncharacterized protein</fullName>
    </submittedName>
</protein>
<evidence type="ECO:0000313" key="2">
    <source>
        <dbReference type="Proteomes" id="UP000831701"/>
    </source>
</evidence>
<proteinExistence type="predicted"/>
<keyword evidence="2" id="KW-1185">Reference proteome</keyword>
<reference evidence="1" key="1">
    <citation type="submission" date="2022-04" db="EMBL/GenBank/DDBJ databases">
        <title>Jade perch genome.</title>
        <authorList>
            <person name="Chao B."/>
        </authorList>
    </citation>
    <scope>NUCLEOTIDE SEQUENCE</scope>
    <source>
        <strain evidence="1">CB-2022</strain>
    </source>
</reference>
<name>A0ACB8VE88_9TELE</name>
<evidence type="ECO:0000313" key="1">
    <source>
        <dbReference type="EMBL" id="KAI3353884.1"/>
    </source>
</evidence>
<gene>
    <name evidence="1" type="ORF">L3Q82_005092</name>
</gene>
<sequence>MEQLQDEINAALWTLEKPKLMMVCQHLKCSEPSGEGFEGQSRRALIRLAEGTLDEIEESEESQVFQQFIQDLQLFIHSLQKHCTDQVETPLARPSEIERLKQEYEQLQQAQAEARHVLEEQMEMLGTKISGTTAVRERKVQQPTPITTLEVTVRKDFRIWGQIGEAGQKDKLSFTSLTNQIESGLKKGYSETDIIEAVIKAVRPGLHLRDLLEVKRDLTLSTLRTILRGHYKVDSSSDLLHRLMNISQDPKESAQGFLFRPIELREKLLWKSGDEDEGEQFSPDLIQRKFLRSLETGLLSEAVKFQLKPHLSNPRVMDEVLIEKINEASSLEQERQNKLRRNIPVKPPRVNEIYTELQADNHQLPLKSDTDTSNETQAKGGEAVSTKKKQGQCKGPDPETVKLIEGLKADVLEVKKMFNETLETTKSRSSTGTRPLPAARWARGCQACREAHVGDTCRHCYWCGQEGHLSRGCRQTRFTQGN</sequence>
<accession>A0ACB8VE88</accession>
<comment type="caution">
    <text evidence="1">The sequence shown here is derived from an EMBL/GenBank/DDBJ whole genome shotgun (WGS) entry which is preliminary data.</text>
</comment>